<dbReference type="InterPro" id="IPR043129">
    <property type="entry name" value="ATPase_NBD"/>
</dbReference>
<keyword evidence="3" id="KW-0859">Xylose metabolism</keyword>
<dbReference type="AlphaFoldDB" id="A0A498D691"/>
<comment type="function">
    <text evidence="1">Transcriptional repressor of xylose-utilizing enzymes.</text>
</comment>
<dbReference type="PANTHER" id="PTHR18964:SF149">
    <property type="entry name" value="BIFUNCTIONAL UDP-N-ACETYLGLUCOSAMINE 2-EPIMERASE_N-ACETYLMANNOSAMINE KINASE"/>
    <property type="match status" value="1"/>
</dbReference>
<accession>A0A498D691</accession>
<comment type="caution">
    <text evidence="4">The sequence shown here is derived from an EMBL/GenBank/DDBJ whole genome shotgun (WGS) entry which is preliminary data.</text>
</comment>
<dbReference type="Pfam" id="PF00480">
    <property type="entry name" value="ROK"/>
    <property type="match status" value="1"/>
</dbReference>
<dbReference type="InterPro" id="IPR036388">
    <property type="entry name" value="WH-like_DNA-bd_sf"/>
</dbReference>
<dbReference type="SUPFAM" id="SSF53067">
    <property type="entry name" value="Actin-like ATPase domain"/>
    <property type="match status" value="1"/>
</dbReference>
<sequence>METGDASYIKQLNRKILLEEIIKNKLLSRSDLARITGLNKATVSAQVNRFIQENLVVETEGNESTNRGRRPIMLEINGDAGYSIGVDIDATHISFLFMTLNGRTIDTLHTKIAFEDISQLTAQLIETLTPLINKYNQSYQPLGLVGISIGIHGIVNNKQEIIFTPKEEWSNINIKSKLEEAFHTSVYIDNNANLSVFAEQVFDEHIPDLFCITLYSGIGLGIINNNRIYRGYQGFAGEIGHMIVESHGLECPCGNKGCWELYASERALISILEENNIPLQDAFDKKNLKSCDIINQYIEYLEIGLNNVINIFNPEKVVLNGSLINGNSPFITDITSKLKSKMNNYREIRASKLGEKSCTLGGAALALKNFFEIDSIDFTGYNYIQHLSQSQDS</sequence>
<evidence type="ECO:0000256" key="2">
    <source>
        <dbReference type="ARBA" id="ARBA00006479"/>
    </source>
</evidence>
<dbReference type="Gene3D" id="3.30.420.40">
    <property type="match status" value="2"/>
</dbReference>
<dbReference type="InterPro" id="IPR000600">
    <property type="entry name" value="ROK"/>
</dbReference>
<protein>
    <submittedName>
        <fullName evidence="4">ROK family transcriptional regulator</fullName>
    </submittedName>
</protein>
<comment type="similarity">
    <text evidence="2">Belongs to the ROK (NagC/XylR) family.</text>
</comment>
<dbReference type="CDD" id="cd24077">
    <property type="entry name" value="ASKHA_ATPase_ROK_SaXylR-like"/>
    <property type="match status" value="1"/>
</dbReference>
<dbReference type="RefSeq" id="WP_121524851.1">
    <property type="nucleotide sequence ID" value="NZ_RCHR01000010.1"/>
</dbReference>
<dbReference type="Proteomes" id="UP000270219">
    <property type="component" value="Unassembled WGS sequence"/>
</dbReference>
<dbReference type="PANTHER" id="PTHR18964">
    <property type="entry name" value="ROK (REPRESSOR, ORF, KINASE) FAMILY"/>
    <property type="match status" value="1"/>
</dbReference>
<dbReference type="PROSITE" id="PS01125">
    <property type="entry name" value="ROK"/>
    <property type="match status" value="1"/>
</dbReference>
<proteinExistence type="inferred from homology"/>
<evidence type="ECO:0000313" key="4">
    <source>
        <dbReference type="EMBL" id="RLL40712.1"/>
    </source>
</evidence>
<gene>
    <name evidence="4" type="ORF">D8M04_18265</name>
</gene>
<dbReference type="InterPro" id="IPR036390">
    <property type="entry name" value="WH_DNA-bd_sf"/>
</dbReference>
<evidence type="ECO:0000256" key="3">
    <source>
        <dbReference type="ARBA" id="ARBA00022629"/>
    </source>
</evidence>
<dbReference type="EMBL" id="RCHR01000010">
    <property type="protein sequence ID" value="RLL40712.1"/>
    <property type="molecule type" value="Genomic_DNA"/>
</dbReference>
<keyword evidence="5" id="KW-1185">Reference proteome</keyword>
<evidence type="ECO:0000313" key="5">
    <source>
        <dbReference type="Proteomes" id="UP000270219"/>
    </source>
</evidence>
<dbReference type="GO" id="GO:0042732">
    <property type="term" value="P:D-xylose metabolic process"/>
    <property type="evidence" value="ECO:0007669"/>
    <property type="project" value="UniProtKB-KW"/>
</dbReference>
<dbReference type="Gene3D" id="1.10.10.10">
    <property type="entry name" value="Winged helix-like DNA-binding domain superfamily/Winged helix DNA-binding domain"/>
    <property type="match status" value="1"/>
</dbReference>
<name>A0A498D691_9BACI</name>
<dbReference type="Pfam" id="PF13412">
    <property type="entry name" value="HTH_24"/>
    <property type="match status" value="1"/>
</dbReference>
<organism evidence="4 5">
    <name type="scientific">Oceanobacillus piezotolerans</name>
    <dbReference type="NCBI Taxonomy" id="2448030"/>
    <lineage>
        <taxon>Bacteria</taxon>
        <taxon>Bacillati</taxon>
        <taxon>Bacillota</taxon>
        <taxon>Bacilli</taxon>
        <taxon>Bacillales</taxon>
        <taxon>Bacillaceae</taxon>
        <taxon>Oceanobacillus</taxon>
    </lineage>
</organism>
<dbReference type="InterPro" id="IPR049874">
    <property type="entry name" value="ROK_cs"/>
</dbReference>
<reference evidence="4 5" key="1">
    <citation type="submission" date="2018-10" db="EMBL/GenBank/DDBJ databases">
        <title>Oceanobacillus sp. YLB-02 draft genome.</title>
        <authorList>
            <person name="Yu L."/>
        </authorList>
    </citation>
    <scope>NUCLEOTIDE SEQUENCE [LARGE SCALE GENOMIC DNA]</scope>
    <source>
        <strain evidence="4 5">YLB-02</strain>
    </source>
</reference>
<dbReference type="SUPFAM" id="SSF46785">
    <property type="entry name" value="Winged helix' DNA-binding domain"/>
    <property type="match status" value="1"/>
</dbReference>
<evidence type="ECO:0000256" key="1">
    <source>
        <dbReference type="ARBA" id="ARBA00002486"/>
    </source>
</evidence>
<keyword evidence="3" id="KW-0119">Carbohydrate metabolism</keyword>
<dbReference type="OrthoDB" id="9796533at2"/>